<comment type="pathway">
    <text evidence="2">Isoprenoid biosynthesis; isopentenyl diphosphate biosynthesis via mevalonate pathway; isopentenyl diphosphate from (R)-mevalonate: step 2/3.</text>
</comment>
<comment type="subcellular location">
    <subcellularLocation>
        <location evidence="1">Cytoplasm</location>
        <location evidence="1">Cytosol</location>
    </subcellularLocation>
</comment>
<accession>A0AAV2B997</accession>
<dbReference type="PIRSF" id="PIRSF036639">
    <property type="entry name" value="PMK_anim"/>
    <property type="match status" value="1"/>
</dbReference>
<evidence type="ECO:0000256" key="6">
    <source>
        <dbReference type="ARBA" id="ARBA00022548"/>
    </source>
</evidence>
<dbReference type="Pfam" id="PF04275">
    <property type="entry name" value="P-mevalo_kinase"/>
    <property type="match status" value="1"/>
</dbReference>
<evidence type="ECO:0000256" key="9">
    <source>
        <dbReference type="ARBA" id="ARBA00022777"/>
    </source>
</evidence>
<keyword evidence="7" id="KW-0808">Transferase</keyword>
<evidence type="ECO:0000256" key="3">
    <source>
        <dbReference type="ARBA" id="ARBA00012958"/>
    </source>
</evidence>
<evidence type="ECO:0000256" key="4">
    <source>
        <dbReference type="ARBA" id="ARBA00022490"/>
    </source>
</evidence>
<proteinExistence type="predicted"/>
<evidence type="ECO:0000256" key="18">
    <source>
        <dbReference type="PIRSR" id="PIRSR036639-1"/>
    </source>
</evidence>
<organism evidence="19 20">
    <name type="scientific">Larinioides sclopetarius</name>
    <dbReference type="NCBI Taxonomy" id="280406"/>
    <lineage>
        <taxon>Eukaryota</taxon>
        <taxon>Metazoa</taxon>
        <taxon>Ecdysozoa</taxon>
        <taxon>Arthropoda</taxon>
        <taxon>Chelicerata</taxon>
        <taxon>Arachnida</taxon>
        <taxon>Araneae</taxon>
        <taxon>Araneomorphae</taxon>
        <taxon>Entelegynae</taxon>
        <taxon>Araneoidea</taxon>
        <taxon>Araneidae</taxon>
        <taxon>Larinioides</taxon>
    </lineage>
</organism>
<feature type="binding site" evidence="18">
    <location>
        <position position="146"/>
    </location>
    <ligand>
        <name>ATP</name>
        <dbReference type="ChEBI" id="CHEBI:30616"/>
    </ligand>
</feature>
<evidence type="ECO:0000256" key="12">
    <source>
        <dbReference type="ARBA" id="ARBA00022955"/>
    </source>
</evidence>
<evidence type="ECO:0000256" key="11">
    <source>
        <dbReference type="ARBA" id="ARBA00022840"/>
    </source>
</evidence>
<keyword evidence="20" id="KW-1185">Reference proteome</keyword>
<evidence type="ECO:0000313" key="20">
    <source>
        <dbReference type="Proteomes" id="UP001497382"/>
    </source>
</evidence>
<keyword evidence="6" id="KW-0153">Cholesterol metabolism</keyword>
<evidence type="ECO:0000256" key="1">
    <source>
        <dbReference type="ARBA" id="ARBA00004514"/>
    </source>
</evidence>
<feature type="binding site" evidence="18">
    <location>
        <begin position="19"/>
        <end position="25"/>
    </location>
    <ligand>
        <name>ATP</name>
        <dbReference type="ChEBI" id="CHEBI:30616"/>
    </ligand>
</feature>
<evidence type="ECO:0000256" key="13">
    <source>
        <dbReference type="ARBA" id="ARBA00023011"/>
    </source>
</evidence>
<dbReference type="FunFam" id="3.40.50.300:FF:001026">
    <property type="entry name" value="Phosphomevalonate kinase"/>
    <property type="match status" value="1"/>
</dbReference>
<keyword evidence="10" id="KW-0152">Cholesterol biosynthesis</keyword>
<dbReference type="GO" id="GO:0005829">
    <property type="term" value="C:cytosol"/>
    <property type="evidence" value="ECO:0007669"/>
    <property type="project" value="UniProtKB-SubCell"/>
</dbReference>
<protein>
    <recommendedName>
        <fullName evidence="17">Phosphomevalonate kinase</fullName>
        <ecNumber evidence="3">2.7.4.2</ecNumber>
    </recommendedName>
</protein>
<evidence type="ECO:0000256" key="16">
    <source>
        <dbReference type="ARBA" id="ARBA00023221"/>
    </source>
</evidence>
<dbReference type="InterPro" id="IPR027417">
    <property type="entry name" value="P-loop_NTPase"/>
</dbReference>
<reference evidence="19 20" key="1">
    <citation type="submission" date="2024-04" db="EMBL/GenBank/DDBJ databases">
        <authorList>
            <person name="Rising A."/>
            <person name="Reimegard J."/>
            <person name="Sonavane S."/>
            <person name="Akerstrom W."/>
            <person name="Nylinder S."/>
            <person name="Hedman E."/>
            <person name="Kallberg Y."/>
        </authorList>
    </citation>
    <scope>NUCLEOTIDE SEQUENCE [LARGE SCALE GENOMIC DNA]</scope>
</reference>
<keyword evidence="4" id="KW-0963">Cytoplasm</keyword>
<evidence type="ECO:0000256" key="17">
    <source>
        <dbReference type="ARBA" id="ARBA00034549"/>
    </source>
</evidence>
<dbReference type="AlphaFoldDB" id="A0AAV2B997"/>
<dbReference type="EC" id="2.7.4.2" evidence="3"/>
<dbReference type="GO" id="GO:0019287">
    <property type="term" value="P:isopentenyl diphosphate biosynthetic process, mevalonate pathway"/>
    <property type="evidence" value="ECO:0007669"/>
    <property type="project" value="TreeGrafter"/>
</dbReference>
<sequence length="197" mass="23065">MPLEKSNQKPDIILILSGKRKSGKDYIANTLLERFGKDDAVILRLSGPLKERYALENNLNYEKLLDSSEYKEIFREKMIKWSEAIRNQDPGYFCRHAIQQSQAASKRIWIVSDARRKTDIEFFKINYPDKIYTVRINASDAVRQKRGWVHTKGVDDCESECGLDDYDQWSLQIFNDNDEQMLEGINKLFLSTNVNFK</sequence>
<dbReference type="GO" id="GO:0005524">
    <property type="term" value="F:ATP binding"/>
    <property type="evidence" value="ECO:0007669"/>
    <property type="project" value="UniProtKB-KW"/>
</dbReference>
<dbReference type="PANTHER" id="PTHR13101:SF1">
    <property type="entry name" value="PHOSPHOMEVALONATE KINASE"/>
    <property type="match status" value="1"/>
</dbReference>
<evidence type="ECO:0000256" key="5">
    <source>
        <dbReference type="ARBA" id="ARBA00022516"/>
    </source>
</evidence>
<keyword evidence="12" id="KW-0752">Steroid biosynthesis</keyword>
<dbReference type="EMBL" id="CAXIEN010000301">
    <property type="protein sequence ID" value="CAL1292184.1"/>
    <property type="molecule type" value="Genomic_DNA"/>
</dbReference>
<keyword evidence="9" id="KW-0418">Kinase</keyword>
<keyword evidence="15" id="KW-1207">Sterol metabolism</keyword>
<keyword evidence="11 18" id="KW-0067">ATP-binding</keyword>
<keyword evidence="16" id="KW-0753">Steroid metabolism</keyword>
<keyword evidence="14" id="KW-0443">Lipid metabolism</keyword>
<evidence type="ECO:0000256" key="15">
    <source>
        <dbReference type="ARBA" id="ARBA00023166"/>
    </source>
</evidence>
<evidence type="ECO:0000313" key="19">
    <source>
        <dbReference type="EMBL" id="CAL1292184.1"/>
    </source>
</evidence>
<dbReference type="SUPFAM" id="SSF52540">
    <property type="entry name" value="P-loop containing nucleoside triphosphate hydrolases"/>
    <property type="match status" value="1"/>
</dbReference>
<name>A0AAV2B997_9ARAC</name>
<dbReference type="NCBIfam" id="TIGR01223">
    <property type="entry name" value="Pmev_kin_anim"/>
    <property type="match status" value="1"/>
</dbReference>
<evidence type="ECO:0000256" key="10">
    <source>
        <dbReference type="ARBA" id="ARBA00022778"/>
    </source>
</evidence>
<keyword evidence="5" id="KW-0444">Lipid biosynthesis</keyword>
<feature type="binding site" evidence="18">
    <location>
        <position position="175"/>
    </location>
    <ligand>
        <name>substrate</name>
    </ligand>
</feature>
<keyword evidence="13" id="KW-0756">Sterol biosynthesis</keyword>
<dbReference type="InterPro" id="IPR005919">
    <property type="entry name" value="Pmev_kin_anim"/>
</dbReference>
<keyword evidence="8 18" id="KW-0547">Nucleotide-binding</keyword>
<dbReference type="Gene3D" id="3.40.50.300">
    <property type="entry name" value="P-loop containing nucleotide triphosphate hydrolases"/>
    <property type="match status" value="1"/>
</dbReference>
<dbReference type="PANTHER" id="PTHR13101">
    <property type="entry name" value="PHOSPHOMEVALONATE KINASE"/>
    <property type="match status" value="1"/>
</dbReference>
<evidence type="ECO:0000256" key="14">
    <source>
        <dbReference type="ARBA" id="ARBA00023098"/>
    </source>
</evidence>
<gene>
    <name evidence="19" type="ORF">LARSCL_LOCUS17524</name>
</gene>
<dbReference type="GO" id="GO:0006695">
    <property type="term" value="P:cholesterol biosynthetic process"/>
    <property type="evidence" value="ECO:0007669"/>
    <property type="project" value="UniProtKB-KW"/>
</dbReference>
<evidence type="ECO:0000256" key="7">
    <source>
        <dbReference type="ARBA" id="ARBA00022679"/>
    </source>
</evidence>
<evidence type="ECO:0000256" key="2">
    <source>
        <dbReference type="ARBA" id="ARBA00005017"/>
    </source>
</evidence>
<comment type="caution">
    <text evidence="19">The sequence shown here is derived from an EMBL/GenBank/DDBJ whole genome shotgun (WGS) entry which is preliminary data.</text>
</comment>
<evidence type="ECO:0000256" key="8">
    <source>
        <dbReference type="ARBA" id="ARBA00022741"/>
    </source>
</evidence>
<dbReference type="GO" id="GO:0004631">
    <property type="term" value="F:phosphomevalonate kinase activity"/>
    <property type="evidence" value="ECO:0007669"/>
    <property type="project" value="UniProtKB-EC"/>
</dbReference>
<dbReference type="Proteomes" id="UP001497382">
    <property type="component" value="Unassembled WGS sequence"/>
</dbReference>